<evidence type="ECO:0000313" key="1">
    <source>
        <dbReference type="EMBL" id="GBP93859.1"/>
    </source>
</evidence>
<protein>
    <recommendedName>
        <fullName evidence="3">RNase H type-1 domain-containing protein</fullName>
    </recommendedName>
</protein>
<dbReference type="EMBL" id="BGZK01002429">
    <property type="protein sequence ID" value="GBP93859.1"/>
    <property type="molecule type" value="Genomic_DNA"/>
</dbReference>
<keyword evidence="2" id="KW-1185">Reference proteome</keyword>
<name>A0A4C2A3V9_EUMVA</name>
<sequence>MKFLWVPSHSKIQGNEVMGKLLKIQTPIINDALNPAPSVPMTEYYSKIKMRMFDSWSRDWEYTRQYKGKWYAVQKNIAVKPWYFKLASTTRKFITPISRDLATGSLQLILKG</sequence>
<dbReference type="OrthoDB" id="8058536at2759"/>
<evidence type="ECO:0000313" key="2">
    <source>
        <dbReference type="Proteomes" id="UP000299102"/>
    </source>
</evidence>
<organism evidence="1 2">
    <name type="scientific">Eumeta variegata</name>
    <name type="common">Bagworm moth</name>
    <name type="synonym">Eumeta japonica</name>
    <dbReference type="NCBI Taxonomy" id="151549"/>
    <lineage>
        <taxon>Eukaryota</taxon>
        <taxon>Metazoa</taxon>
        <taxon>Ecdysozoa</taxon>
        <taxon>Arthropoda</taxon>
        <taxon>Hexapoda</taxon>
        <taxon>Insecta</taxon>
        <taxon>Pterygota</taxon>
        <taxon>Neoptera</taxon>
        <taxon>Endopterygota</taxon>
        <taxon>Lepidoptera</taxon>
        <taxon>Glossata</taxon>
        <taxon>Ditrysia</taxon>
        <taxon>Tineoidea</taxon>
        <taxon>Psychidae</taxon>
        <taxon>Oiketicinae</taxon>
        <taxon>Eumeta</taxon>
    </lineage>
</organism>
<evidence type="ECO:0008006" key="3">
    <source>
        <dbReference type="Google" id="ProtNLM"/>
    </source>
</evidence>
<gene>
    <name evidence="1" type="ORF">EVAR_69692_1</name>
</gene>
<comment type="caution">
    <text evidence="1">The sequence shown here is derived from an EMBL/GenBank/DDBJ whole genome shotgun (WGS) entry which is preliminary data.</text>
</comment>
<dbReference type="AlphaFoldDB" id="A0A4C2A3V9"/>
<reference evidence="1 2" key="1">
    <citation type="journal article" date="2019" name="Commun. Biol.">
        <title>The bagworm genome reveals a unique fibroin gene that provides high tensile strength.</title>
        <authorList>
            <person name="Kono N."/>
            <person name="Nakamura H."/>
            <person name="Ohtoshi R."/>
            <person name="Tomita M."/>
            <person name="Numata K."/>
            <person name="Arakawa K."/>
        </authorList>
    </citation>
    <scope>NUCLEOTIDE SEQUENCE [LARGE SCALE GENOMIC DNA]</scope>
</reference>
<proteinExistence type="predicted"/>
<accession>A0A4C2A3V9</accession>
<dbReference type="Proteomes" id="UP000299102">
    <property type="component" value="Unassembled WGS sequence"/>
</dbReference>